<evidence type="ECO:0000313" key="2">
    <source>
        <dbReference type="Proteomes" id="UP001623591"/>
    </source>
</evidence>
<organism evidence="1 2">
    <name type="scientific">Candidatus Clostridium stratigraminis</name>
    <dbReference type="NCBI Taxonomy" id="3381661"/>
    <lineage>
        <taxon>Bacteria</taxon>
        <taxon>Bacillati</taxon>
        <taxon>Bacillota</taxon>
        <taxon>Clostridia</taxon>
        <taxon>Eubacteriales</taxon>
        <taxon>Clostridiaceae</taxon>
        <taxon>Clostridium</taxon>
    </lineage>
</organism>
<keyword evidence="2" id="KW-1185">Reference proteome</keyword>
<sequence>MFIYIMRDTRRIVDRLQYLGFKVLSTNIIPDIDFNNSNSDFRRTRIEIHFKLSYSDCFLSELPDGWCWEVNSSAPSSLVYTVEVKCNEIDVKLRHQLIIQSIKSLEEYLNSRNEEGIRTAMLLMYD</sequence>
<comment type="caution">
    <text evidence="1">The sequence shown here is derived from an EMBL/GenBank/DDBJ whole genome shotgun (WGS) entry which is preliminary data.</text>
</comment>
<gene>
    <name evidence="1" type="ORF">ACJDUG_03265</name>
</gene>
<protein>
    <submittedName>
        <fullName evidence="1">Uncharacterized protein</fullName>
    </submittedName>
</protein>
<name>A0ABW8T0S5_9CLOT</name>
<reference evidence="1 2" key="1">
    <citation type="submission" date="2024-11" db="EMBL/GenBank/DDBJ databases">
        <authorList>
            <person name="Heng Y.C."/>
            <person name="Lim A.C.H."/>
            <person name="Lee J.K.Y."/>
            <person name="Kittelmann S."/>
        </authorList>
    </citation>
    <scope>NUCLEOTIDE SEQUENCE [LARGE SCALE GENOMIC DNA]</scope>
    <source>
        <strain evidence="1 2">WILCCON 0185</strain>
    </source>
</reference>
<accession>A0ABW8T0S5</accession>
<dbReference type="EMBL" id="JBJHZZ010000001">
    <property type="protein sequence ID" value="MFL0245995.1"/>
    <property type="molecule type" value="Genomic_DNA"/>
</dbReference>
<evidence type="ECO:0000313" key="1">
    <source>
        <dbReference type="EMBL" id="MFL0245995.1"/>
    </source>
</evidence>
<proteinExistence type="predicted"/>
<dbReference type="Proteomes" id="UP001623591">
    <property type="component" value="Unassembled WGS sequence"/>
</dbReference>